<dbReference type="Pfam" id="PF01035">
    <property type="entry name" value="DNA_binding_1"/>
    <property type="match status" value="1"/>
</dbReference>
<dbReference type="EMBL" id="QXEN01000002">
    <property type="protein sequence ID" value="RRF88060.1"/>
    <property type="molecule type" value="Genomic_DNA"/>
</dbReference>
<keyword evidence="4 9" id="KW-0489">Methyltransferase</keyword>
<evidence type="ECO:0000256" key="9">
    <source>
        <dbReference type="HAMAP-Rule" id="MF_00772"/>
    </source>
</evidence>
<evidence type="ECO:0000256" key="3">
    <source>
        <dbReference type="ARBA" id="ARBA00022490"/>
    </source>
</evidence>
<dbReference type="PANTHER" id="PTHR10815:SF5">
    <property type="entry name" value="METHYLATED-DNA--PROTEIN-CYSTEINE METHYLTRANSFERASE"/>
    <property type="match status" value="1"/>
</dbReference>
<dbReference type="HAMAP" id="MF_00772">
    <property type="entry name" value="OGT"/>
    <property type="match status" value="1"/>
</dbReference>
<keyword evidence="6 9" id="KW-0227">DNA damage</keyword>
<evidence type="ECO:0000313" key="13">
    <source>
        <dbReference type="Proteomes" id="UP000283868"/>
    </source>
</evidence>
<comment type="subcellular location">
    <subcellularLocation>
        <location evidence="9">Cytoplasm</location>
    </subcellularLocation>
</comment>
<evidence type="ECO:0000256" key="2">
    <source>
        <dbReference type="ARBA" id="ARBA00008711"/>
    </source>
</evidence>
<dbReference type="Proteomes" id="UP000283868">
    <property type="component" value="Unassembled WGS sequence"/>
</dbReference>
<keyword evidence="3 9" id="KW-0963">Cytoplasm</keyword>
<reference evidence="12 13" key="1">
    <citation type="submission" date="2018-08" db="EMBL/GenBank/DDBJ databases">
        <title>Comparative analysis of Prevotella intermedia strains.</title>
        <authorList>
            <person name="Moon J.-H."/>
            <person name="Lee J.-H."/>
        </authorList>
    </citation>
    <scope>NUCLEOTIDE SEQUENCE [LARGE SCALE GENOMIC DNA]</scope>
    <source>
        <strain evidence="12 13">ATCC 15033</strain>
    </source>
</reference>
<organism evidence="12 13">
    <name type="scientific">Prevotella intermedia</name>
    <dbReference type="NCBI Taxonomy" id="28131"/>
    <lineage>
        <taxon>Bacteria</taxon>
        <taxon>Pseudomonadati</taxon>
        <taxon>Bacteroidota</taxon>
        <taxon>Bacteroidia</taxon>
        <taxon>Bacteroidales</taxon>
        <taxon>Prevotellaceae</taxon>
        <taxon>Prevotella</taxon>
    </lineage>
</organism>
<dbReference type="InterPro" id="IPR036388">
    <property type="entry name" value="WH-like_DNA-bd_sf"/>
</dbReference>
<dbReference type="GO" id="GO:0005737">
    <property type="term" value="C:cytoplasm"/>
    <property type="evidence" value="ECO:0007669"/>
    <property type="project" value="UniProtKB-SubCell"/>
</dbReference>
<dbReference type="SUPFAM" id="SSF46767">
    <property type="entry name" value="Methylated DNA-protein cysteine methyltransferase, C-terminal domain"/>
    <property type="match status" value="1"/>
</dbReference>
<dbReference type="AlphaFoldDB" id="A0A3R7W1H8"/>
<evidence type="ECO:0000256" key="8">
    <source>
        <dbReference type="ARBA" id="ARBA00049348"/>
    </source>
</evidence>
<keyword evidence="7 9" id="KW-0234">DNA repair</keyword>
<dbReference type="EC" id="2.1.1.63" evidence="9"/>
<dbReference type="InterPro" id="IPR001497">
    <property type="entry name" value="MethylDNA_cys_MeTrfase_AS"/>
</dbReference>
<dbReference type="InterPro" id="IPR014048">
    <property type="entry name" value="MethylDNA_cys_MeTrfase_DNA-bd"/>
</dbReference>
<keyword evidence="5 9" id="KW-0808">Transferase</keyword>
<dbReference type="InterPro" id="IPR036631">
    <property type="entry name" value="MGMT_N_sf"/>
</dbReference>
<evidence type="ECO:0000256" key="1">
    <source>
        <dbReference type="ARBA" id="ARBA00001286"/>
    </source>
</evidence>
<dbReference type="Pfam" id="PF02870">
    <property type="entry name" value="Methyltransf_1N"/>
    <property type="match status" value="1"/>
</dbReference>
<dbReference type="GO" id="GO:0032259">
    <property type="term" value="P:methylation"/>
    <property type="evidence" value="ECO:0007669"/>
    <property type="project" value="UniProtKB-KW"/>
</dbReference>
<evidence type="ECO:0000313" key="12">
    <source>
        <dbReference type="EMBL" id="RRF88060.1"/>
    </source>
</evidence>
<accession>A0A3R7W1H8</accession>
<evidence type="ECO:0000259" key="10">
    <source>
        <dbReference type="Pfam" id="PF01035"/>
    </source>
</evidence>
<comment type="function">
    <text evidence="9">Involved in the cellular defense against the biological effects of O6-methylguanine (O6-MeG) and O4-methylthymine (O4-MeT) in DNA. Repairs the methylated nucleobase in DNA by stoichiometrically transferring the methyl group to a cysteine residue in the enzyme. This is a suicide reaction: the enzyme is irreversibly inactivated.</text>
</comment>
<evidence type="ECO:0000259" key="11">
    <source>
        <dbReference type="Pfam" id="PF02870"/>
    </source>
</evidence>
<proteinExistence type="inferred from homology"/>
<dbReference type="Gene3D" id="3.30.160.70">
    <property type="entry name" value="Methylated DNA-protein cysteine methyltransferase domain"/>
    <property type="match status" value="1"/>
</dbReference>
<dbReference type="InterPro" id="IPR036217">
    <property type="entry name" value="MethylDNA_cys_MeTrfase_DNAb"/>
</dbReference>
<dbReference type="FunFam" id="1.10.10.10:FF:000214">
    <property type="entry name" value="Methylated-DNA--protein-cysteine methyltransferase"/>
    <property type="match status" value="1"/>
</dbReference>
<feature type="domain" description="Methylguanine DNA methyltransferase ribonuclease-like" evidence="11">
    <location>
        <begin position="5"/>
        <end position="72"/>
    </location>
</feature>
<sequence length="167" mass="18730">MQHIQTYESPLGELTFVSDGTALLGVWYEKQEPLEQLLQSPYETCNLPVFDETRRWFDLYFDGREPDFTPPLCLVGTDFRQQVWNDLLLIPYGETTTYGALAQQMAHRLGKSRMSAQAIGGAVGHNPISIIVPCHRVVGADGTLTGYAGGIWRKEYLLKLEAKSCFG</sequence>
<keyword evidence="13" id="KW-1185">Reference proteome</keyword>
<dbReference type="InterPro" id="IPR008332">
    <property type="entry name" value="MethylG_MeTrfase_N"/>
</dbReference>
<protein>
    <recommendedName>
        <fullName evidence="9">Methylated-DNA--protein-cysteine methyltransferase</fullName>
        <ecNumber evidence="9">2.1.1.63</ecNumber>
    </recommendedName>
    <alternativeName>
        <fullName evidence="9">6-O-methylguanine-DNA methyltransferase</fullName>
        <shortName evidence="9">MGMT</shortName>
    </alternativeName>
    <alternativeName>
        <fullName evidence="9">O-6-methylguanine-DNA-alkyltransferase</fullName>
    </alternativeName>
</protein>
<dbReference type="Gene3D" id="1.10.10.10">
    <property type="entry name" value="Winged helix-like DNA-binding domain superfamily/Winged helix DNA-binding domain"/>
    <property type="match status" value="1"/>
</dbReference>
<comment type="miscellaneous">
    <text evidence="9">This enzyme catalyzes only one turnover and therefore is not strictly catalytic. According to one definition, an enzyme is a biocatalyst that acts repeatedly and over many reaction cycles.</text>
</comment>
<comment type="catalytic activity">
    <reaction evidence="1 9">
        <text>a 4-O-methyl-thymidine in DNA + L-cysteinyl-[protein] = a thymidine in DNA + S-methyl-L-cysteinyl-[protein]</text>
        <dbReference type="Rhea" id="RHEA:53428"/>
        <dbReference type="Rhea" id="RHEA-COMP:10131"/>
        <dbReference type="Rhea" id="RHEA-COMP:10132"/>
        <dbReference type="Rhea" id="RHEA-COMP:13555"/>
        <dbReference type="Rhea" id="RHEA-COMP:13556"/>
        <dbReference type="ChEBI" id="CHEBI:29950"/>
        <dbReference type="ChEBI" id="CHEBI:82612"/>
        <dbReference type="ChEBI" id="CHEBI:137386"/>
        <dbReference type="ChEBI" id="CHEBI:137387"/>
        <dbReference type="EC" id="2.1.1.63"/>
    </reaction>
</comment>
<dbReference type="PROSITE" id="PS00374">
    <property type="entry name" value="MGMT"/>
    <property type="match status" value="1"/>
</dbReference>
<dbReference type="SUPFAM" id="SSF53155">
    <property type="entry name" value="Methylated DNA-protein cysteine methyltransferase domain"/>
    <property type="match status" value="1"/>
</dbReference>
<evidence type="ECO:0000256" key="6">
    <source>
        <dbReference type="ARBA" id="ARBA00022763"/>
    </source>
</evidence>
<dbReference type="InterPro" id="IPR023546">
    <property type="entry name" value="MGMT"/>
</dbReference>
<dbReference type="GO" id="GO:0006307">
    <property type="term" value="P:DNA alkylation repair"/>
    <property type="evidence" value="ECO:0007669"/>
    <property type="project" value="UniProtKB-UniRule"/>
</dbReference>
<evidence type="ECO:0000256" key="7">
    <source>
        <dbReference type="ARBA" id="ARBA00023204"/>
    </source>
</evidence>
<feature type="active site" description="Nucleophile; methyl group acceptor" evidence="9">
    <location>
        <position position="134"/>
    </location>
</feature>
<feature type="domain" description="Methylated-DNA-[protein]-cysteine S-methyltransferase DNA binding" evidence="10">
    <location>
        <begin position="78"/>
        <end position="162"/>
    </location>
</feature>
<evidence type="ECO:0000256" key="5">
    <source>
        <dbReference type="ARBA" id="ARBA00022679"/>
    </source>
</evidence>
<comment type="catalytic activity">
    <reaction evidence="8 9">
        <text>a 6-O-methyl-2'-deoxyguanosine in DNA + L-cysteinyl-[protein] = S-methyl-L-cysteinyl-[protein] + a 2'-deoxyguanosine in DNA</text>
        <dbReference type="Rhea" id="RHEA:24000"/>
        <dbReference type="Rhea" id="RHEA-COMP:10131"/>
        <dbReference type="Rhea" id="RHEA-COMP:10132"/>
        <dbReference type="Rhea" id="RHEA-COMP:11367"/>
        <dbReference type="Rhea" id="RHEA-COMP:11368"/>
        <dbReference type="ChEBI" id="CHEBI:29950"/>
        <dbReference type="ChEBI" id="CHEBI:82612"/>
        <dbReference type="ChEBI" id="CHEBI:85445"/>
        <dbReference type="ChEBI" id="CHEBI:85448"/>
        <dbReference type="EC" id="2.1.1.63"/>
    </reaction>
</comment>
<comment type="caution">
    <text evidence="12">The sequence shown here is derived from an EMBL/GenBank/DDBJ whole genome shotgun (WGS) entry which is preliminary data.</text>
</comment>
<dbReference type="NCBIfam" id="TIGR00589">
    <property type="entry name" value="ogt"/>
    <property type="match status" value="1"/>
</dbReference>
<dbReference type="GO" id="GO:0003908">
    <property type="term" value="F:methylated-DNA-[protein]-cysteine S-methyltransferase activity"/>
    <property type="evidence" value="ECO:0007669"/>
    <property type="project" value="UniProtKB-UniRule"/>
</dbReference>
<dbReference type="RefSeq" id="WP_124139301.1">
    <property type="nucleotide sequence ID" value="NZ_QXEM01000003.1"/>
</dbReference>
<gene>
    <name evidence="12" type="ORF">D2S45_01645</name>
</gene>
<evidence type="ECO:0000256" key="4">
    <source>
        <dbReference type="ARBA" id="ARBA00022603"/>
    </source>
</evidence>
<name>A0A3R7W1H8_PREIN</name>
<dbReference type="PANTHER" id="PTHR10815">
    <property type="entry name" value="METHYLATED-DNA--PROTEIN-CYSTEINE METHYLTRANSFERASE"/>
    <property type="match status" value="1"/>
</dbReference>
<dbReference type="CDD" id="cd06445">
    <property type="entry name" value="ATase"/>
    <property type="match status" value="1"/>
</dbReference>
<comment type="similarity">
    <text evidence="2 9">Belongs to the MGMT family.</text>
</comment>